<evidence type="ECO:0000313" key="2">
    <source>
        <dbReference type="Proteomes" id="UP000294835"/>
    </source>
</evidence>
<organism evidence="1 2">
    <name type="scientific">Rhodovulum marinum</name>
    <dbReference type="NCBI Taxonomy" id="320662"/>
    <lineage>
        <taxon>Bacteria</taxon>
        <taxon>Pseudomonadati</taxon>
        <taxon>Pseudomonadota</taxon>
        <taxon>Alphaproteobacteria</taxon>
        <taxon>Rhodobacterales</taxon>
        <taxon>Paracoccaceae</taxon>
        <taxon>Rhodovulum</taxon>
    </lineage>
</organism>
<comment type="caution">
    <text evidence="1">The sequence shown here is derived from an EMBL/GenBank/DDBJ whole genome shotgun (WGS) entry which is preliminary data.</text>
</comment>
<name>A0A4R2PQI9_9RHOB</name>
<dbReference type="RefSeq" id="WP_132466274.1">
    <property type="nucleotide sequence ID" value="NZ_SLXP01000022.1"/>
</dbReference>
<sequence>MIDDFLPRHEDDDVEIKNYYPVPGRHRGVRVTMPKYYWRLLDWLSDRRSVTAGYIIHHFANSRYEDWSRISEYFILLIDDWVRWEAESITKRRKVHHGCNVYLNSSLAEDRTAAANDGRVKWIESRSSTPPEVPE</sequence>
<proteinExistence type="predicted"/>
<protein>
    <submittedName>
        <fullName evidence="1">Uncharacterized protein</fullName>
    </submittedName>
</protein>
<dbReference type="Proteomes" id="UP000294835">
    <property type="component" value="Unassembled WGS sequence"/>
</dbReference>
<dbReference type="EMBL" id="SLXP01000022">
    <property type="protein sequence ID" value="TCP38072.1"/>
    <property type="molecule type" value="Genomic_DNA"/>
</dbReference>
<keyword evidence="2" id="KW-1185">Reference proteome</keyword>
<reference evidence="1 2" key="1">
    <citation type="submission" date="2019-03" db="EMBL/GenBank/DDBJ databases">
        <title>Genomic Encyclopedia of Type Strains, Phase IV (KMG-IV): sequencing the most valuable type-strain genomes for metagenomic binning, comparative biology and taxonomic classification.</title>
        <authorList>
            <person name="Goeker M."/>
        </authorList>
    </citation>
    <scope>NUCLEOTIDE SEQUENCE [LARGE SCALE GENOMIC DNA]</scope>
    <source>
        <strain evidence="1 2">DSM 18063</strain>
    </source>
</reference>
<accession>A0A4R2PQI9</accession>
<dbReference type="AlphaFoldDB" id="A0A4R2PQI9"/>
<gene>
    <name evidence="1" type="ORF">EV662_12216</name>
</gene>
<evidence type="ECO:0000313" key="1">
    <source>
        <dbReference type="EMBL" id="TCP38072.1"/>
    </source>
</evidence>